<dbReference type="GO" id="GO:0030246">
    <property type="term" value="F:carbohydrate binding"/>
    <property type="evidence" value="ECO:0007669"/>
    <property type="project" value="InterPro"/>
</dbReference>
<dbReference type="SUPFAM" id="SSF49344">
    <property type="entry name" value="CBD9-like"/>
    <property type="match status" value="1"/>
</dbReference>
<dbReference type="InterPro" id="IPR010502">
    <property type="entry name" value="Carb-bd_dom_fam9"/>
</dbReference>
<gene>
    <name evidence="2" type="ORF">IAB99_08900</name>
</gene>
<dbReference type="Pfam" id="PF16011">
    <property type="entry name" value="CBM9_2"/>
    <property type="match status" value="1"/>
</dbReference>
<proteinExistence type="predicted"/>
<comment type="caution">
    <text evidence="2">The sequence shown here is derived from an EMBL/GenBank/DDBJ whole genome shotgun (WGS) entry which is preliminary data.</text>
</comment>
<dbReference type="Proteomes" id="UP000823660">
    <property type="component" value="Unassembled WGS sequence"/>
</dbReference>
<evidence type="ECO:0000313" key="2">
    <source>
        <dbReference type="EMBL" id="MBO8467860.1"/>
    </source>
</evidence>
<dbReference type="EMBL" id="JADIMH010000060">
    <property type="protein sequence ID" value="MBO8467860.1"/>
    <property type="molecule type" value="Genomic_DNA"/>
</dbReference>
<sequence>MKTLKIPFIDGIERMPYEELDMALETGGAKSFIGEVCWPDRYPYHPDVSFAVARSRTHIAVLYHVRSLDLRSLALEDNGPVWEDSCCEFFASDPSDGTYYNFEMNCIGTLLGAKRKSREECTHYSAGKLEKVIRHSTIARKSRDLSGKIFGWSVGMVIPMEMIGIDPCGLPASIRANFYKCADGTAHPHFLAWNRVESPSPDFHRPDFFGELLF</sequence>
<feature type="domain" description="Carbohydrate-binding" evidence="1">
    <location>
        <begin position="30"/>
        <end position="214"/>
    </location>
</feature>
<dbReference type="AlphaFoldDB" id="A0A9D9I8Z5"/>
<evidence type="ECO:0000313" key="3">
    <source>
        <dbReference type="Proteomes" id="UP000823660"/>
    </source>
</evidence>
<organism evidence="2 3">
    <name type="scientific">Candidatus Cryptobacteroides faecipullorum</name>
    <dbReference type="NCBI Taxonomy" id="2840764"/>
    <lineage>
        <taxon>Bacteria</taxon>
        <taxon>Pseudomonadati</taxon>
        <taxon>Bacteroidota</taxon>
        <taxon>Bacteroidia</taxon>
        <taxon>Bacteroidales</taxon>
        <taxon>Candidatus Cryptobacteroides</taxon>
    </lineage>
</organism>
<dbReference type="GO" id="GO:0016052">
    <property type="term" value="P:carbohydrate catabolic process"/>
    <property type="evidence" value="ECO:0007669"/>
    <property type="project" value="InterPro"/>
</dbReference>
<name>A0A9D9I8Z5_9BACT</name>
<dbReference type="GO" id="GO:0004553">
    <property type="term" value="F:hydrolase activity, hydrolyzing O-glycosyl compounds"/>
    <property type="evidence" value="ECO:0007669"/>
    <property type="project" value="InterPro"/>
</dbReference>
<dbReference type="Gene3D" id="2.60.40.1190">
    <property type="match status" value="1"/>
</dbReference>
<dbReference type="CDD" id="cd09620">
    <property type="entry name" value="CBM9_like_3"/>
    <property type="match status" value="1"/>
</dbReference>
<reference evidence="2" key="2">
    <citation type="journal article" date="2021" name="PeerJ">
        <title>Extensive microbial diversity within the chicken gut microbiome revealed by metagenomics and culture.</title>
        <authorList>
            <person name="Gilroy R."/>
            <person name="Ravi A."/>
            <person name="Getino M."/>
            <person name="Pursley I."/>
            <person name="Horton D.L."/>
            <person name="Alikhan N.F."/>
            <person name="Baker D."/>
            <person name="Gharbi K."/>
            <person name="Hall N."/>
            <person name="Watson M."/>
            <person name="Adriaenssens E.M."/>
            <person name="Foster-Nyarko E."/>
            <person name="Jarju S."/>
            <person name="Secka A."/>
            <person name="Antonio M."/>
            <person name="Oren A."/>
            <person name="Chaudhuri R.R."/>
            <person name="La Ragione R."/>
            <person name="Hildebrand F."/>
            <person name="Pallen M.J."/>
        </authorList>
    </citation>
    <scope>NUCLEOTIDE SEQUENCE</scope>
    <source>
        <strain evidence="2">B1-15692</strain>
    </source>
</reference>
<evidence type="ECO:0000259" key="1">
    <source>
        <dbReference type="Pfam" id="PF16011"/>
    </source>
</evidence>
<reference evidence="2" key="1">
    <citation type="submission" date="2020-10" db="EMBL/GenBank/DDBJ databases">
        <authorList>
            <person name="Gilroy R."/>
        </authorList>
    </citation>
    <scope>NUCLEOTIDE SEQUENCE</scope>
    <source>
        <strain evidence="2">B1-15692</strain>
    </source>
</reference>
<protein>
    <recommendedName>
        <fullName evidence="1">Carbohydrate-binding domain-containing protein</fullName>
    </recommendedName>
</protein>
<accession>A0A9D9I8Z5</accession>